<dbReference type="InterPro" id="IPR033116">
    <property type="entry name" value="TRYPSIN_SER"/>
</dbReference>
<dbReference type="PANTHER" id="PTHR45778">
    <property type="entry name" value="PURPLE ACID PHOSPHATASE-RELATED"/>
    <property type="match status" value="1"/>
</dbReference>
<dbReference type="Gene3D" id="2.60.40.380">
    <property type="entry name" value="Purple acid phosphatase-like, N-terminal"/>
    <property type="match status" value="1"/>
</dbReference>
<keyword evidence="5 10" id="KW-0732">Signal</keyword>
<dbReference type="SMART" id="SM00020">
    <property type="entry name" value="Tryp_SPc"/>
    <property type="match status" value="1"/>
</dbReference>
<evidence type="ECO:0000256" key="1">
    <source>
        <dbReference type="ARBA" id="ARBA00004613"/>
    </source>
</evidence>
<evidence type="ECO:0000256" key="8">
    <source>
        <dbReference type="ARBA" id="ARBA00023157"/>
    </source>
</evidence>
<dbReference type="PROSITE" id="PS00134">
    <property type="entry name" value="TRYPSIN_HIS"/>
    <property type="match status" value="1"/>
</dbReference>
<dbReference type="EMBL" id="CAJNOM010000109">
    <property type="protein sequence ID" value="CAF1065311.1"/>
    <property type="molecule type" value="Genomic_DNA"/>
</dbReference>
<dbReference type="EC" id="3.1.3.2" evidence="10"/>
<dbReference type="CDD" id="cd00839">
    <property type="entry name" value="MPP_PAPs"/>
    <property type="match status" value="1"/>
</dbReference>
<keyword evidence="6 10" id="KW-0378">Hydrolase</keyword>
<evidence type="ECO:0000256" key="7">
    <source>
        <dbReference type="ARBA" id="ARBA00022825"/>
    </source>
</evidence>
<dbReference type="Proteomes" id="UP000663877">
    <property type="component" value="Unassembled WGS sequence"/>
</dbReference>
<evidence type="ECO:0000313" key="16">
    <source>
        <dbReference type="Proteomes" id="UP000663877"/>
    </source>
</evidence>
<evidence type="ECO:0000313" key="15">
    <source>
        <dbReference type="Proteomes" id="UP000663832"/>
    </source>
</evidence>
<dbReference type="InterPro" id="IPR025733">
    <property type="entry name" value="PAPs_C"/>
</dbReference>
<feature type="domain" description="Peptidase S1" evidence="12">
    <location>
        <begin position="97"/>
        <end position="325"/>
    </location>
</feature>
<feature type="chain" id="PRO_5035957024" description="Purple acid phosphatase" evidence="10">
    <location>
        <begin position="18"/>
        <end position="893"/>
    </location>
</feature>
<dbReference type="SUPFAM" id="SSF50494">
    <property type="entry name" value="Trypsin-like serine proteases"/>
    <property type="match status" value="1"/>
</dbReference>
<dbReference type="InterPro" id="IPR004843">
    <property type="entry name" value="Calcineurin-like_PHP"/>
</dbReference>
<dbReference type="AlphaFoldDB" id="A0A814GEZ2"/>
<dbReference type="Gene3D" id="2.40.10.10">
    <property type="entry name" value="Trypsin-like serine proteases"/>
    <property type="match status" value="1"/>
</dbReference>
<comment type="caution">
    <text evidence="13">The sequence shown here is derived from an EMBL/GenBank/DDBJ whole genome shotgun (WGS) entry which is preliminary data.</text>
</comment>
<dbReference type="PANTHER" id="PTHR45778:SF7">
    <property type="entry name" value="PURPLE ACID PHOSPHATASE"/>
    <property type="match status" value="1"/>
</dbReference>
<dbReference type="Proteomes" id="UP000663832">
    <property type="component" value="Unassembled WGS sequence"/>
</dbReference>
<dbReference type="EMBL" id="CAJNOI010000070">
    <property type="protein sequence ID" value="CAF0995471.1"/>
    <property type="molecule type" value="Genomic_DNA"/>
</dbReference>
<dbReference type="Pfam" id="PF00149">
    <property type="entry name" value="Metallophos"/>
    <property type="match status" value="1"/>
</dbReference>
<evidence type="ECO:0000256" key="2">
    <source>
        <dbReference type="ARBA" id="ARBA00011738"/>
    </source>
</evidence>
<dbReference type="InterPro" id="IPR041792">
    <property type="entry name" value="MPP_PAP"/>
</dbReference>
<dbReference type="GO" id="GO:0003993">
    <property type="term" value="F:acid phosphatase activity"/>
    <property type="evidence" value="ECO:0007669"/>
    <property type="project" value="UniProtKB-EC"/>
</dbReference>
<dbReference type="GO" id="GO:0006508">
    <property type="term" value="P:proteolysis"/>
    <property type="evidence" value="ECO:0007669"/>
    <property type="project" value="UniProtKB-KW"/>
</dbReference>
<evidence type="ECO:0000256" key="11">
    <source>
        <dbReference type="RuleBase" id="RU363034"/>
    </source>
</evidence>
<keyword evidence="15" id="KW-1185">Reference proteome</keyword>
<dbReference type="InterPro" id="IPR043504">
    <property type="entry name" value="Peptidase_S1_PA_chymotrypsin"/>
</dbReference>
<dbReference type="FunFam" id="2.40.10.10:FF:000003">
    <property type="entry name" value="Transmembrane serine protease 3"/>
    <property type="match status" value="1"/>
</dbReference>
<proteinExistence type="inferred from homology"/>
<dbReference type="PROSITE" id="PS00135">
    <property type="entry name" value="TRYPSIN_SER"/>
    <property type="match status" value="1"/>
</dbReference>
<name>A0A814GEZ2_9BILA</name>
<dbReference type="InterPro" id="IPR001254">
    <property type="entry name" value="Trypsin_dom"/>
</dbReference>
<comment type="catalytic activity">
    <reaction evidence="10">
        <text>a phosphate monoester + H2O = an alcohol + phosphate</text>
        <dbReference type="Rhea" id="RHEA:15017"/>
        <dbReference type="ChEBI" id="CHEBI:15377"/>
        <dbReference type="ChEBI" id="CHEBI:30879"/>
        <dbReference type="ChEBI" id="CHEBI:43474"/>
        <dbReference type="ChEBI" id="CHEBI:67140"/>
        <dbReference type="EC" id="3.1.3.2"/>
    </reaction>
</comment>
<gene>
    <name evidence="13" type="ORF">BJG266_LOCUS15634</name>
    <name evidence="14" type="ORF">QVE165_LOCUS18381</name>
</gene>
<accession>A0A814GEZ2</accession>
<sequence length="893" mass="100730">MLLVTALLVVLATSAFGQYQLNVRDNGKLCSQWIALTSGQLSLSYMPHQECATQIGHELSGMNLRFCCQAVATSTSSSVFPRECGKQKYQPSSAQRIVGGVQAHPNSWPWQVRIHAGNGLCGGSLIDTRHVLTAAHCLKIPIVAQNYEVLVGLHDIDQPVYEEQQIIAERIFMHEQYNTNTQENDIAIIRLSKPVTISDKINVICLPGAEANNANETVWTSGWGTTSFQGETSPVLKQTALHTMPNRCGQIYGTYNNNKQMCAGAYGGGRDTCQGDSGGPLMYESNGQWFLNGVVSYGHECARDGYPGVYARVSYYVPWINTNDAPSPYTCNRSIGELSIITDEITLNVTATVYSSLEQINVTWISTFTPCIDDFIGIYFSEIPFNKACDYFDYEFIRNQENLISWQMINLRRSLEFRYYSRDHNCSGNYSFIGKSVVIQPLNINEPTHIHLAYGDRIDEMFISYLTNSSEYIPQCQYGFHPSLLNFYKNGSTITYKASDMCEERANISGPQNFIDPGYMHTILLQDLRPLTTYYYRVGTDEHGWSSIYSFTNRPANSNEEVYLIAYGDMGLSPVEPGAKLTIDHVKTLVQSANITCLLHIGDISYARGIGALWDAFMTQIQPIAARIPYMVGIGNDEYDHVTGGEHDPSGAPGPGGFHPTWGNYGQDSGGECAVPMVHRFHSPSNGNGLFWYSFNVGPLHILYYSTEHDFQQSSVQYNWIEHDLQSVNRSLTPWIIIGSHRPMYTSQLNYPDLKIGDMLQLHLEPLFYKYHVDVNLFAHLHAYERSCPMYQGKCVQDGITNVLIGMAGQDLTILPYSTQEWSQYHDAQYGYTTIFANKTYLHLIYYHNDDNNPVKNFGQKIMIISDYEQHNQIISRKSPFFQKNPIIIDYFS</sequence>
<dbReference type="GO" id="GO:0046872">
    <property type="term" value="F:metal ion binding"/>
    <property type="evidence" value="ECO:0007669"/>
    <property type="project" value="InterPro"/>
</dbReference>
<dbReference type="InterPro" id="IPR008963">
    <property type="entry name" value="Purple_acid_Pase-like_N"/>
</dbReference>
<dbReference type="Pfam" id="PF14008">
    <property type="entry name" value="Metallophos_C"/>
    <property type="match status" value="1"/>
</dbReference>
<dbReference type="SUPFAM" id="SSF49363">
    <property type="entry name" value="Purple acid phosphatase, N-terminal domain"/>
    <property type="match status" value="1"/>
</dbReference>
<keyword evidence="7 11" id="KW-0720">Serine protease</keyword>
<dbReference type="CDD" id="cd00190">
    <property type="entry name" value="Tryp_SPc"/>
    <property type="match status" value="1"/>
</dbReference>
<dbReference type="PRINTS" id="PR00722">
    <property type="entry name" value="CHYMOTRYPSIN"/>
</dbReference>
<dbReference type="InterPro" id="IPR018114">
    <property type="entry name" value="TRYPSIN_HIS"/>
</dbReference>
<comment type="subunit">
    <text evidence="2">Homodimer.</text>
</comment>
<evidence type="ECO:0000256" key="6">
    <source>
        <dbReference type="ARBA" id="ARBA00022801"/>
    </source>
</evidence>
<dbReference type="PROSITE" id="PS50240">
    <property type="entry name" value="TRYPSIN_DOM"/>
    <property type="match status" value="1"/>
</dbReference>
<protein>
    <recommendedName>
        <fullName evidence="10">Purple acid phosphatase</fullName>
        <ecNumber evidence="10">3.1.3.2</ecNumber>
        <ecNumber evidence="11">3.4.21.-</ecNumber>
    </recommendedName>
</protein>
<evidence type="ECO:0000259" key="12">
    <source>
        <dbReference type="PROSITE" id="PS50240"/>
    </source>
</evidence>
<evidence type="ECO:0000256" key="10">
    <source>
        <dbReference type="RuleBase" id="RU361203"/>
    </source>
</evidence>
<feature type="signal peptide" evidence="10">
    <location>
        <begin position="1"/>
        <end position="17"/>
    </location>
</feature>
<dbReference type="InterPro" id="IPR009003">
    <property type="entry name" value="Peptidase_S1_PA"/>
</dbReference>
<dbReference type="InterPro" id="IPR015914">
    <property type="entry name" value="PAPs_N"/>
</dbReference>
<dbReference type="InterPro" id="IPR029052">
    <property type="entry name" value="Metallo-depent_PP-like"/>
</dbReference>
<dbReference type="OrthoDB" id="45007at2759"/>
<evidence type="ECO:0000313" key="13">
    <source>
        <dbReference type="EMBL" id="CAF0995471.1"/>
    </source>
</evidence>
<organism evidence="13 16">
    <name type="scientific">Adineta steineri</name>
    <dbReference type="NCBI Taxonomy" id="433720"/>
    <lineage>
        <taxon>Eukaryota</taxon>
        <taxon>Metazoa</taxon>
        <taxon>Spiralia</taxon>
        <taxon>Gnathifera</taxon>
        <taxon>Rotifera</taxon>
        <taxon>Eurotatoria</taxon>
        <taxon>Bdelloidea</taxon>
        <taxon>Adinetida</taxon>
        <taxon>Adinetidae</taxon>
        <taxon>Adineta</taxon>
    </lineage>
</organism>
<evidence type="ECO:0000256" key="9">
    <source>
        <dbReference type="ARBA" id="ARBA00023180"/>
    </source>
</evidence>
<dbReference type="Pfam" id="PF00089">
    <property type="entry name" value="Trypsin"/>
    <property type="match status" value="1"/>
</dbReference>
<evidence type="ECO:0000313" key="14">
    <source>
        <dbReference type="EMBL" id="CAF1065311.1"/>
    </source>
</evidence>
<dbReference type="InterPro" id="IPR001314">
    <property type="entry name" value="Peptidase_S1A"/>
</dbReference>
<dbReference type="EC" id="3.4.21.-" evidence="11"/>
<evidence type="ECO:0000256" key="5">
    <source>
        <dbReference type="ARBA" id="ARBA00022729"/>
    </source>
</evidence>
<keyword evidence="8" id="KW-1015">Disulfide bond</keyword>
<dbReference type="GO" id="GO:0005576">
    <property type="term" value="C:extracellular region"/>
    <property type="evidence" value="ECO:0007669"/>
    <property type="project" value="UniProtKB-SubCell"/>
</dbReference>
<comment type="subcellular location">
    <subcellularLocation>
        <location evidence="1">Secreted</location>
    </subcellularLocation>
</comment>
<comment type="similarity">
    <text evidence="10">Belongs to the metallophosphoesterase superfamily. Purple acid phosphatase family.</text>
</comment>
<evidence type="ECO:0000256" key="4">
    <source>
        <dbReference type="ARBA" id="ARBA00022670"/>
    </source>
</evidence>
<keyword evidence="4 11" id="KW-0645">Protease</keyword>
<evidence type="ECO:0000256" key="3">
    <source>
        <dbReference type="ARBA" id="ARBA00022525"/>
    </source>
</evidence>
<dbReference type="Pfam" id="PF16656">
    <property type="entry name" value="Pur_ac_phosph_N"/>
    <property type="match status" value="1"/>
</dbReference>
<keyword evidence="3" id="KW-0964">Secreted</keyword>
<dbReference type="Gene3D" id="3.60.21.10">
    <property type="match status" value="1"/>
</dbReference>
<dbReference type="SUPFAM" id="SSF56300">
    <property type="entry name" value="Metallo-dependent phosphatases"/>
    <property type="match status" value="1"/>
</dbReference>
<dbReference type="GO" id="GO:0004252">
    <property type="term" value="F:serine-type endopeptidase activity"/>
    <property type="evidence" value="ECO:0007669"/>
    <property type="project" value="InterPro"/>
</dbReference>
<reference evidence="13" key="1">
    <citation type="submission" date="2021-02" db="EMBL/GenBank/DDBJ databases">
        <authorList>
            <person name="Nowell W R."/>
        </authorList>
    </citation>
    <scope>NUCLEOTIDE SEQUENCE</scope>
</reference>
<keyword evidence="9" id="KW-0325">Glycoprotein</keyword>